<feature type="domain" description="ABC transporter" evidence="6">
    <location>
        <begin position="3"/>
        <end position="238"/>
    </location>
</feature>
<dbReference type="InterPro" id="IPR027417">
    <property type="entry name" value="P-loop_NTPase"/>
</dbReference>
<dbReference type="Gene3D" id="3.40.50.300">
    <property type="entry name" value="P-loop containing nucleotide triphosphate hydrolases"/>
    <property type="match status" value="1"/>
</dbReference>
<keyword evidence="4 7" id="KW-0067">ATP-binding</keyword>
<dbReference type="PANTHER" id="PTHR43820">
    <property type="entry name" value="HIGH-AFFINITY BRANCHED-CHAIN AMINO ACID TRANSPORT ATP-BINDING PROTEIN LIVF"/>
    <property type="match status" value="1"/>
</dbReference>
<dbReference type="InterPro" id="IPR003439">
    <property type="entry name" value="ABC_transporter-like_ATP-bd"/>
</dbReference>
<sequence>MTLEVSDLHVGYATAAVLHGVDLTVGDGQSVALLGRNGMGKTTLVRSICGLRPPTVARGSIVFGGEDITRKAPFQISRVGIALVPQGRRVFGSLTTTENLTVVPRRRAASAGEPWTVERVFEFFPRLADRSKQMARSLSGGEQQMLAIGRALMTNPRLLIMDEPSEGLAPAILDIIQDRLAELRSSGLSILLAEQNVDLALDIAEHVVIIDDTGRSTWTGTAAQLRADTSPLEQYLGI</sequence>
<dbReference type="OrthoDB" id="9805514at2"/>
<proteinExistence type="inferred from homology"/>
<dbReference type="GO" id="GO:0015807">
    <property type="term" value="P:L-amino acid transport"/>
    <property type="evidence" value="ECO:0007669"/>
    <property type="project" value="TreeGrafter"/>
</dbReference>
<comment type="caution">
    <text evidence="7">The sequence shown here is derived from an EMBL/GenBank/DDBJ whole genome shotgun (WGS) entry which is preliminary data.</text>
</comment>
<evidence type="ECO:0000256" key="2">
    <source>
        <dbReference type="ARBA" id="ARBA00022448"/>
    </source>
</evidence>
<dbReference type="CDD" id="cd03224">
    <property type="entry name" value="ABC_TM1139_LivF_branched"/>
    <property type="match status" value="1"/>
</dbReference>
<dbReference type="Proteomes" id="UP000019753">
    <property type="component" value="Unassembled WGS sequence"/>
</dbReference>
<dbReference type="PANTHER" id="PTHR43820:SF2">
    <property type="entry name" value="ABC TRANSPORTER ATP-BINDING PROTEIN"/>
    <property type="match status" value="1"/>
</dbReference>
<evidence type="ECO:0000259" key="6">
    <source>
        <dbReference type="PROSITE" id="PS50893"/>
    </source>
</evidence>
<comment type="similarity">
    <text evidence="1">Belongs to the ABC transporter superfamily.</text>
</comment>
<accession>A0A021VYF3</accession>
<gene>
    <name evidence="7" type="ORF">N866_15715</name>
</gene>
<name>A0A021VYF3_9CELL</name>
<dbReference type="InterPro" id="IPR017871">
    <property type="entry name" value="ABC_transporter-like_CS"/>
</dbReference>
<keyword evidence="8" id="KW-1185">Reference proteome</keyword>
<dbReference type="GO" id="GO:0005524">
    <property type="term" value="F:ATP binding"/>
    <property type="evidence" value="ECO:0007669"/>
    <property type="project" value="UniProtKB-KW"/>
</dbReference>
<evidence type="ECO:0000256" key="5">
    <source>
        <dbReference type="ARBA" id="ARBA00022970"/>
    </source>
</evidence>
<dbReference type="Pfam" id="PF00005">
    <property type="entry name" value="ABC_tran"/>
    <property type="match status" value="1"/>
</dbReference>
<protein>
    <submittedName>
        <fullName evidence="7">ABC transporter ATP-binding protein</fullName>
    </submittedName>
</protein>
<keyword evidence="3" id="KW-0547">Nucleotide-binding</keyword>
<evidence type="ECO:0000256" key="4">
    <source>
        <dbReference type="ARBA" id="ARBA00022840"/>
    </source>
</evidence>
<dbReference type="GO" id="GO:0016887">
    <property type="term" value="F:ATP hydrolysis activity"/>
    <property type="evidence" value="ECO:0007669"/>
    <property type="project" value="InterPro"/>
</dbReference>
<dbReference type="GO" id="GO:0015658">
    <property type="term" value="F:branched-chain amino acid transmembrane transporter activity"/>
    <property type="evidence" value="ECO:0007669"/>
    <property type="project" value="TreeGrafter"/>
</dbReference>
<reference evidence="7 8" key="1">
    <citation type="submission" date="2014-01" db="EMBL/GenBank/DDBJ databases">
        <title>Actinotalea ferrariae CF5-4.</title>
        <authorList>
            <person name="Chen F."/>
            <person name="Li Y."/>
            <person name="Wang G."/>
        </authorList>
    </citation>
    <scope>NUCLEOTIDE SEQUENCE [LARGE SCALE GENOMIC DNA]</scope>
    <source>
        <strain evidence="7 8">CF5-4</strain>
    </source>
</reference>
<evidence type="ECO:0000256" key="3">
    <source>
        <dbReference type="ARBA" id="ARBA00022741"/>
    </source>
</evidence>
<dbReference type="InterPro" id="IPR003593">
    <property type="entry name" value="AAA+_ATPase"/>
</dbReference>
<keyword evidence="5" id="KW-0029">Amino-acid transport</keyword>
<evidence type="ECO:0000313" key="8">
    <source>
        <dbReference type="Proteomes" id="UP000019753"/>
    </source>
</evidence>
<evidence type="ECO:0000256" key="1">
    <source>
        <dbReference type="ARBA" id="ARBA00005417"/>
    </source>
</evidence>
<keyword evidence="2" id="KW-0813">Transport</keyword>
<dbReference type="PROSITE" id="PS00211">
    <property type="entry name" value="ABC_TRANSPORTER_1"/>
    <property type="match status" value="1"/>
</dbReference>
<dbReference type="AlphaFoldDB" id="A0A021VYF3"/>
<evidence type="ECO:0000313" key="7">
    <source>
        <dbReference type="EMBL" id="EYR64097.1"/>
    </source>
</evidence>
<organism evidence="7 8">
    <name type="scientific">Actinotalea ferrariae CF5-4</name>
    <dbReference type="NCBI Taxonomy" id="948458"/>
    <lineage>
        <taxon>Bacteria</taxon>
        <taxon>Bacillati</taxon>
        <taxon>Actinomycetota</taxon>
        <taxon>Actinomycetes</taxon>
        <taxon>Micrococcales</taxon>
        <taxon>Cellulomonadaceae</taxon>
        <taxon>Actinotalea</taxon>
    </lineage>
</organism>
<dbReference type="SUPFAM" id="SSF52540">
    <property type="entry name" value="P-loop containing nucleoside triphosphate hydrolases"/>
    <property type="match status" value="1"/>
</dbReference>
<dbReference type="SMART" id="SM00382">
    <property type="entry name" value="AAA"/>
    <property type="match status" value="1"/>
</dbReference>
<dbReference type="PROSITE" id="PS50893">
    <property type="entry name" value="ABC_TRANSPORTER_2"/>
    <property type="match status" value="1"/>
</dbReference>
<dbReference type="InterPro" id="IPR052156">
    <property type="entry name" value="BCAA_Transport_ATP-bd_LivF"/>
</dbReference>
<dbReference type="RefSeq" id="WP_034224342.1">
    <property type="nucleotide sequence ID" value="NZ_AXCW01000048.1"/>
</dbReference>
<dbReference type="EMBL" id="AXCW01000048">
    <property type="protein sequence ID" value="EYR64097.1"/>
    <property type="molecule type" value="Genomic_DNA"/>
</dbReference>